<gene>
    <name evidence="1" type="primary">NCL1_60643</name>
    <name evidence="1" type="ORF">TNCV_4647481</name>
</gene>
<accession>A0A8X6SWQ6</accession>
<dbReference type="Proteomes" id="UP000887159">
    <property type="component" value="Unassembled WGS sequence"/>
</dbReference>
<sequence>MIQVVAEVCGTNYRGQLQRVKDHPDISTRGVSHAINVLKSIVWQASGNRYCDAQNYLQTEGLNIHQCAKKIRALQTVLQTEREEFVGDASIYAKSLCEDLEISFEPQDE</sequence>
<comment type="caution">
    <text evidence="1">The sequence shown here is derived from an EMBL/GenBank/DDBJ whole genome shotgun (WGS) entry which is preliminary data.</text>
</comment>
<dbReference type="AlphaFoldDB" id="A0A8X6SWQ6"/>
<keyword evidence="2" id="KW-1185">Reference proteome</keyword>
<reference evidence="1" key="1">
    <citation type="submission" date="2020-08" db="EMBL/GenBank/DDBJ databases">
        <title>Multicomponent nature underlies the extraordinary mechanical properties of spider dragline silk.</title>
        <authorList>
            <person name="Kono N."/>
            <person name="Nakamura H."/>
            <person name="Mori M."/>
            <person name="Yoshida Y."/>
            <person name="Ohtoshi R."/>
            <person name="Malay A.D."/>
            <person name="Moran D.A.P."/>
            <person name="Tomita M."/>
            <person name="Numata K."/>
            <person name="Arakawa K."/>
        </authorList>
    </citation>
    <scope>NUCLEOTIDE SEQUENCE</scope>
</reference>
<proteinExistence type="predicted"/>
<name>A0A8X6SWQ6_TRICX</name>
<dbReference type="EMBL" id="BMAU01021353">
    <property type="protein sequence ID" value="GFY19576.1"/>
    <property type="molecule type" value="Genomic_DNA"/>
</dbReference>
<evidence type="ECO:0000313" key="2">
    <source>
        <dbReference type="Proteomes" id="UP000887159"/>
    </source>
</evidence>
<organism evidence="1 2">
    <name type="scientific">Trichonephila clavipes</name>
    <name type="common">Golden silk orbweaver</name>
    <name type="synonym">Nephila clavipes</name>
    <dbReference type="NCBI Taxonomy" id="2585209"/>
    <lineage>
        <taxon>Eukaryota</taxon>
        <taxon>Metazoa</taxon>
        <taxon>Ecdysozoa</taxon>
        <taxon>Arthropoda</taxon>
        <taxon>Chelicerata</taxon>
        <taxon>Arachnida</taxon>
        <taxon>Araneae</taxon>
        <taxon>Araneomorphae</taxon>
        <taxon>Entelegynae</taxon>
        <taxon>Araneoidea</taxon>
        <taxon>Nephilidae</taxon>
        <taxon>Trichonephila</taxon>
    </lineage>
</organism>
<protein>
    <submittedName>
        <fullName evidence="1">Uncharacterized protein</fullName>
    </submittedName>
</protein>
<evidence type="ECO:0000313" key="1">
    <source>
        <dbReference type="EMBL" id="GFY19576.1"/>
    </source>
</evidence>